<dbReference type="Proteomes" id="UP000838686">
    <property type="component" value="Unassembled WGS sequence"/>
</dbReference>
<accession>A0ABN8GBE6</accession>
<feature type="transmembrane region" description="Helical" evidence="1">
    <location>
        <begin position="39"/>
        <end position="60"/>
    </location>
</feature>
<protein>
    <submittedName>
        <fullName evidence="2">Uncharacterized protein</fullName>
    </submittedName>
</protein>
<gene>
    <name evidence="2" type="ORF">PAECIP111893_01655</name>
</gene>
<comment type="caution">
    <text evidence="2">The sequence shown here is derived from an EMBL/GenBank/DDBJ whole genome shotgun (WGS) entry which is preliminary data.</text>
</comment>
<feature type="transmembrane region" description="Helical" evidence="1">
    <location>
        <begin position="72"/>
        <end position="96"/>
    </location>
</feature>
<name>A0ABN8GBE6_9BACL</name>
<keyword evidence="1" id="KW-1133">Transmembrane helix</keyword>
<feature type="transmembrane region" description="Helical" evidence="1">
    <location>
        <begin position="108"/>
        <end position="130"/>
    </location>
</feature>
<sequence>MRWLVAIVYHPIMIIMIPVTLLLPLMMYSSAMNIVKFEIPVASAPFFGIAIISFLVYVATRSRFFGKPYRKITILLPLLQMCIYTSIAINIATVILNKWADEALYSKGWAIALALIGFVVIRLLMSLLYWKNPIVQREN</sequence>
<proteinExistence type="predicted"/>
<keyword evidence="3" id="KW-1185">Reference proteome</keyword>
<dbReference type="EMBL" id="CAKMMF010000007">
    <property type="protein sequence ID" value="CAH1201560.1"/>
    <property type="molecule type" value="Genomic_DNA"/>
</dbReference>
<dbReference type="RefSeq" id="WP_236339996.1">
    <property type="nucleotide sequence ID" value="NZ_CAKMMF010000007.1"/>
</dbReference>
<reference evidence="2" key="1">
    <citation type="submission" date="2022-01" db="EMBL/GenBank/DDBJ databases">
        <authorList>
            <person name="Criscuolo A."/>
        </authorList>
    </citation>
    <scope>NUCLEOTIDE SEQUENCE</scope>
    <source>
        <strain evidence="2">CIP111893</strain>
    </source>
</reference>
<keyword evidence="1" id="KW-0812">Transmembrane</keyword>
<feature type="transmembrane region" description="Helical" evidence="1">
    <location>
        <begin position="7"/>
        <end position="27"/>
    </location>
</feature>
<evidence type="ECO:0000313" key="2">
    <source>
        <dbReference type="EMBL" id="CAH1201560.1"/>
    </source>
</evidence>
<organism evidence="2 3">
    <name type="scientific">Paenibacillus plantiphilus</name>
    <dbReference type="NCBI Taxonomy" id="2905650"/>
    <lineage>
        <taxon>Bacteria</taxon>
        <taxon>Bacillati</taxon>
        <taxon>Bacillota</taxon>
        <taxon>Bacilli</taxon>
        <taxon>Bacillales</taxon>
        <taxon>Paenibacillaceae</taxon>
        <taxon>Paenibacillus</taxon>
    </lineage>
</organism>
<evidence type="ECO:0000313" key="3">
    <source>
        <dbReference type="Proteomes" id="UP000838686"/>
    </source>
</evidence>
<evidence type="ECO:0000256" key="1">
    <source>
        <dbReference type="SAM" id="Phobius"/>
    </source>
</evidence>
<keyword evidence="1" id="KW-0472">Membrane</keyword>